<accession>A0A5C7H3K8</accession>
<gene>
    <name evidence="1" type="ORF">EZV62_024072</name>
</gene>
<comment type="caution">
    <text evidence="1">The sequence shown here is derived from an EMBL/GenBank/DDBJ whole genome shotgun (WGS) entry which is preliminary data.</text>
</comment>
<dbReference type="OrthoDB" id="1000646at2759"/>
<dbReference type="EMBL" id="VAHF01000011">
    <property type="protein sequence ID" value="TXG51548.1"/>
    <property type="molecule type" value="Genomic_DNA"/>
</dbReference>
<dbReference type="Proteomes" id="UP000323000">
    <property type="component" value="Chromosome 11"/>
</dbReference>
<evidence type="ECO:0008006" key="3">
    <source>
        <dbReference type="Google" id="ProtNLM"/>
    </source>
</evidence>
<keyword evidence="2" id="KW-1185">Reference proteome</keyword>
<organism evidence="1 2">
    <name type="scientific">Acer yangbiense</name>
    <dbReference type="NCBI Taxonomy" id="1000413"/>
    <lineage>
        <taxon>Eukaryota</taxon>
        <taxon>Viridiplantae</taxon>
        <taxon>Streptophyta</taxon>
        <taxon>Embryophyta</taxon>
        <taxon>Tracheophyta</taxon>
        <taxon>Spermatophyta</taxon>
        <taxon>Magnoliopsida</taxon>
        <taxon>eudicotyledons</taxon>
        <taxon>Gunneridae</taxon>
        <taxon>Pentapetalae</taxon>
        <taxon>rosids</taxon>
        <taxon>malvids</taxon>
        <taxon>Sapindales</taxon>
        <taxon>Sapindaceae</taxon>
        <taxon>Hippocastanoideae</taxon>
        <taxon>Acereae</taxon>
        <taxon>Acer</taxon>
    </lineage>
</organism>
<reference evidence="2" key="1">
    <citation type="journal article" date="2019" name="Gigascience">
        <title>De novo genome assembly of the endangered Acer yangbiense, a plant species with extremely small populations endemic to Yunnan Province, China.</title>
        <authorList>
            <person name="Yang J."/>
            <person name="Wariss H.M."/>
            <person name="Tao L."/>
            <person name="Zhang R."/>
            <person name="Yun Q."/>
            <person name="Hollingsworth P."/>
            <person name="Dao Z."/>
            <person name="Luo G."/>
            <person name="Guo H."/>
            <person name="Ma Y."/>
            <person name="Sun W."/>
        </authorList>
    </citation>
    <scope>NUCLEOTIDE SEQUENCE [LARGE SCALE GENOMIC DNA]</scope>
    <source>
        <strain evidence="2">cv. Malutang</strain>
    </source>
</reference>
<evidence type="ECO:0000313" key="1">
    <source>
        <dbReference type="EMBL" id="TXG51548.1"/>
    </source>
</evidence>
<protein>
    <recommendedName>
        <fullName evidence="3">Reverse transcriptase Ty1/copia-type domain-containing protein</fullName>
    </recommendedName>
</protein>
<proteinExistence type="predicted"/>
<sequence>MSPYNSQPHRIAWAAPIRDSPTLRFTSSQQSIPHPDTNRHPIVTKSKTSSLKVKVFLSDCNFRSGFLSEVEPKSIKFAMSDSKWLDAMRSEFQALQHNYTWSLVPHSSDMNVVGSK</sequence>
<evidence type="ECO:0000313" key="2">
    <source>
        <dbReference type="Proteomes" id="UP000323000"/>
    </source>
</evidence>
<dbReference type="AlphaFoldDB" id="A0A5C7H3K8"/>
<name>A0A5C7H3K8_9ROSI</name>